<dbReference type="GO" id="GO:0003676">
    <property type="term" value="F:nucleic acid binding"/>
    <property type="evidence" value="ECO:0007669"/>
    <property type="project" value="InterPro"/>
</dbReference>
<keyword evidence="5" id="KW-0460">Magnesium</keyword>
<sequence length="331" mass="38726">NLCFFFFPSQDVDCISIIESLARLLKKHPGLKNILPITTAKVPIVKFYHIRTGLEGDISLYNTLALHNTHLLASYAAIDRRVKILCYVMKVFAKHICKIFIKCTIFRWPQYGKNSESVGELWLGLLRFYTEDFDFREHVVCVRQQARLTTFNKQWTSKYIVIEDPFDLNHNLGAGLSRKMTNFIMKAFINGRTVFGTPVKVFPPMYPSQMEYFFDPEVLTEGEVAPNDRCCRICGKIGHFMKDCPMRKKWHRRDSEKRPEHLRDRMDTAEDANDQVRHKSDHWRKRDALEMRCCYLCGSTAHIKKDCQLYRSPAGSHTYFIVSCDISKLFQ</sequence>
<dbReference type="PANTHER" id="PTHR12271">
    <property type="entry name" value="POLY A POLYMERASE CID PAP -RELATED"/>
    <property type="match status" value="1"/>
</dbReference>
<reference evidence="9 10" key="1">
    <citation type="submission" date="2018-03" db="EMBL/GenBank/DDBJ databases">
        <title>Finding Nemo's genes: A chromosome-scale reference assembly of the genome of the orange clownfish Amphiprion percula.</title>
        <authorList>
            <person name="Lehmann R."/>
        </authorList>
    </citation>
    <scope>NUCLEOTIDE SEQUENCE</scope>
</reference>
<keyword evidence="6" id="KW-0862">Zinc</keyword>
<evidence type="ECO:0000256" key="4">
    <source>
        <dbReference type="ARBA" id="ARBA00022723"/>
    </source>
</evidence>
<dbReference type="SUPFAM" id="SSF81631">
    <property type="entry name" value="PAP/OAS1 substrate-binding domain"/>
    <property type="match status" value="1"/>
</dbReference>
<dbReference type="Gene3D" id="3.30.460.10">
    <property type="entry name" value="Beta Polymerase, domain 2"/>
    <property type="match status" value="1"/>
</dbReference>
<dbReference type="PROSITE" id="PS50158">
    <property type="entry name" value="ZF_CCHC"/>
    <property type="match status" value="2"/>
</dbReference>
<reference evidence="9" key="2">
    <citation type="submission" date="2025-08" db="UniProtKB">
        <authorList>
            <consortium name="Ensembl"/>
        </authorList>
    </citation>
    <scope>IDENTIFICATION</scope>
</reference>
<proteinExistence type="predicted"/>
<dbReference type="AlphaFoldDB" id="A0A3P8TBR5"/>
<keyword evidence="10" id="KW-1185">Reference proteome</keyword>
<dbReference type="Pfam" id="PF22600">
    <property type="entry name" value="MTPAP-like_central"/>
    <property type="match status" value="1"/>
</dbReference>
<dbReference type="Gene3D" id="1.10.1410.10">
    <property type="match status" value="1"/>
</dbReference>
<dbReference type="PANTHER" id="PTHR12271:SF34">
    <property type="entry name" value="TERMINAL URIDYLYLTRANSFERASE 7"/>
    <property type="match status" value="1"/>
</dbReference>
<comment type="cofactor">
    <cofactor evidence="1">
        <name>Mn(2+)</name>
        <dbReference type="ChEBI" id="CHEBI:29035"/>
    </cofactor>
</comment>
<keyword evidence="4" id="KW-0479">Metal-binding</keyword>
<feature type="domain" description="CCHC-type" evidence="8">
    <location>
        <begin position="294"/>
        <end position="307"/>
    </location>
</feature>
<accession>A0A3P8TBR5</accession>
<dbReference type="OMA" id="MYPSQME"/>
<evidence type="ECO:0000256" key="1">
    <source>
        <dbReference type="ARBA" id="ARBA00001936"/>
    </source>
</evidence>
<dbReference type="Pfam" id="PF03828">
    <property type="entry name" value="PAP_assoc"/>
    <property type="match status" value="1"/>
</dbReference>
<dbReference type="SUPFAM" id="SSF81301">
    <property type="entry name" value="Nucleotidyltransferase"/>
    <property type="match status" value="1"/>
</dbReference>
<dbReference type="InterPro" id="IPR002058">
    <property type="entry name" value="PAP_assoc"/>
</dbReference>
<evidence type="ECO:0000313" key="10">
    <source>
        <dbReference type="Proteomes" id="UP000265080"/>
    </source>
</evidence>
<dbReference type="SMART" id="SM00343">
    <property type="entry name" value="ZnF_C2HC"/>
    <property type="match status" value="2"/>
</dbReference>
<feature type="compositionally biased region" description="Basic and acidic residues" evidence="7">
    <location>
        <begin position="253"/>
        <end position="278"/>
    </location>
</feature>
<keyword evidence="3" id="KW-0808">Transferase</keyword>
<dbReference type="InterPro" id="IPR001878">
    <property type="entry name" value="Znf_CCHC"/>
</dbReference>
<evidence type="ECO:0000256" key="6">
    <source>
        <dbReference type="PROSITE-ProRule" id="PRU00047"/>
    </source>
</evidence>
<evidence type="ECO:0000256" key="5">
    <source>
        <dbReference type="ARBA" id="ARBA00022842"/>
    </source>
</evidence>
<dbReference type="InterPro" id="IPR054708">
    <property type="entry name" value="MTPAP-like_central"/>
</dbReference>
<evidence type="ECO:0000259" key="8">
    <source>
        <dbReference type="PROSITE" id="PS50158"/>
    </source>
</evidence>
<dbReference type="Gene3D" id="4.10.60.10">
    <property type="entry name" value="Zinc finger, CCHC-type"/>
    <property type="match status" value="1"/>
</dbReference>
<feature type="domain" description="CCHC-type" evidence="8">
    <location>
        <begin position="231"/>
        <end position="245"/>
    </location>
</feature>
<name>A0A3P8TBR5_AMPPE</name>
<evidence type="ECO:0000256" key="3">
    <source>
        <dbReference type="ARBA" id="ARBA00022679"/>
    </source>
</evidence>
<dbReference type="InterPro" id="IPR043519">
    <property type="entry name" value="NT_sf"/>
</dbReference>
<dbReference type="InterPro" id="IPR036875">
    <property type="entry name" value="Znf_CCHC_sf"/>
</dbReference>
<dbReference type="GeneTree" id="ENSGT00940000156859"/>
<evidence type="ECO:0000313" key="9">
    <source>
        <dbReference type="Ensembl" id="ENSAPEP00000020942.1"/>
    </source>
</evidence>
<feature type="region of interest" description="Disordered" evidence="7">
    <location>
        <begin position="252"/>
        <end position="278"/>
    </location>
</feature>
<dbReference type="STRING" id="161767.ENSAPEP00000020942"/>
<dbReference type="GO" id="GO:0008270">
    <property type="term" value="F:zinc ion binding"/>
    <property type="evidence" value="ECO:0007669"/>
    <property type="project" value="UniProtKB-KW"/>
</dbReference>
<protein>
    <recommendedName>
        <fullName evidence="8">CCHC-type domain-containing protein</fullName>
    </recommendedName>
</protein>
<dbReference type="GO" id="GO:0031123">
    <property type="term" value="P:RNA 3'-end processing"/>
    <property type="evidence" value="ECO:0007669"/>
    <property type="project" value="TreeGrafter"/>
</dbReference>
<keyword evidence="6" id="KW-0863">Zinc-finger</keyword>
<reference evidence="9" key="3">
    <citation type="submission" date="2025-09" db="UniProtKB">
        <authorList>
            <consortium name="Ensembl"/>
        </authorList>
    </citation>
    <scope>IDENTIFICATION</scope>
</reference>
<dbReference type="Pfam" id="PF00098">
    <property type="entry name" value="zf-CCHC"/>
    <property type="match status" value="1"/>
</dbReference>
<comment type="cofactor">
    <cofactor evidence="2">
        <name>Mg(2+)</name>
        <dbReference type="ChEBI" id="CHEBI:18420"/>
    </cofactor>
</comment>
<dbReference type="Proteomes" id="UP000265080">
    <property type="component" value="Chromosome 5"/>
</dbReference>
<dbReference type="SUPFAM" id="SSF57756">
    <property type="entry name" value="Retrovirus zinc finger-like domains"/>
    <property type="match status" value="1"/>
</dbReference>
<evidence type="ECO:0000256" key="7">
    <source>
        <dbReference type="SAM" id="MobiDB-lite"/>
    </source>
</evidence>
<organism evidence="9 10">
    <name type="scientific">Amphiprion percula</name>
    <name type="common">Orange clownfish</name>
    <name type="synonym">Lutjanus percula</name>
    <dbReference type="NCBI Taxonomy" id="161767"/>
    <lineage>
        <taxon>Eukaryota</taxon>
        <taxon>Metazoa</taxon>
        <taxon>Chordata</taxon>
        <taxon>Craniata</taxon>
        <taxon>Vertebrata</taxon>
        <taxon>Euteleostomi</taxon>
        <taxon>Actinopterygii</taxon>
        <taxon>Neopterygii</taxon>
        <taxon>Teleostei</taxon>
        <taxon>Neoteleostei</taxon>
        <taxon>Acanthomorphata</taxon>
        <taxon>Ovalentaria</taxon>
        <taxon>Pomacentridae</taxon>
        <taxon>Amphiprion</taxon>
    </lineage>
</organism>
<evidence type="ECO:0000256" key="2">
    <source>
        <dbReference type="ARBA" id="ARBA00001946"/>
    </source>
</evidence>
<dbReference type="CDD" id="cd05402">
    <property type="entry name" value="NT_PAP_TUTase"/>
    <property type="match status" value="1"/>
</dbReference>
<dbReference type="Ensembl" id="ENSAPET00000021499.1">
    <property type="protein sequence ID" value="ENSAPEP00000020942.1"/>
    <property type="gene ID" value="ENSAPEG00000014922.1"/>
</dbReference>
<dbReference type="GO" id="GO:0050265">
    <property type="term" value="F:RNA uridylyltransferase activity"/>
    <property type="evidence" value="ECO:0007669"/>
    <property type="project" value="TreeGrafter"/>
</dbReference>